<name>A0A239E0P0_9BACT</name>
<reference evidence="2 3" key="1">
    <citation type="submission" date="2017-06" db="EMBL/GenBank/DDBJ databases">
        <authorList>
            <person name="Kim H.J."/>
            <person name="Triplett B.A."/>
        </authorList>
    </citation>
    <scope>NUCLEOTIDE SEQUENCE [LARGE SCALE GENOMIC DNA]</scope>
    <source>
        <strain evidence="2 3">DSM 18704</strain>
    </source>
</reference>
<dbReference type="EMBL" id="FZOU01000001">
    <property type="protein sequence ID" value="SNS37838.1"/>
    <property type="molecule type" value="Genomic_DNA"/>
</dbReference>
<gene>
    <name evidence="2" type="ORF">SAMN05421770_101729</name>
</gene>
<evidence type="ECO:0000256" key="1">
    <source>
        <dbReference type="SAM" id="Phobius"/>
    </source>
</evidence>
<sequence>MSAHSEASFLERWWGLLVIAYGVIFVTCICSWMPTW</sequence>
<organism evidence="2 3">
    <name type="scientific">Granulicella rosea</name>
    <dbReference type="NCBI Taxonomy" id="474952"/>
    <lineage>
        <taxon>Bacteria</taxon>
        <taxon>Pseudomonadati</taxon>
        <taxon>Acidobacteriota</taxon>
        <taxon>Terriglobia</taxon>
        <taxon>Terriglobales</taxon>
        <taxon>Acidobacteriaceae</taxon>
        <taxon>Granulicella</taxon>
    </lineage>
</organism>
<keyword evidence="3" id="KW-1185">Reference proteome</keyword>
<protein>
    <submittedName>
        <fullName evidence="2">Uncharacterized protein</fullName>
    </submittedName>
</protein>
<dbReference type="Proteomes" id="UP000198356">
    <property type="component" value="Unassembled WGS sequence"/>
</dbReference>
<accession>A0A239E0P0</accession>
<evidence type="ECO:0000313" key="3">
    <source>
        <dbReference type="Proteomes" id="UP000198356"/>
    </source>
</evidence>
<feature type="transmembrane region" description="Helical" evidence="1">
    <location>
        <begin position="12"/>
        <end position="33"/>
    </location>
</feature>
<dbReference type="AlphaFoldDB" id="A0A239E0P0"/>
<evidence type="ECO:0000313" key="2">
    <source>
        <dbReference type="EMBL" id="SNS37838.1"/>
    </source>
</evidence>
<keyword evidence="1" id="KW-0472">Membrane</keyword>
<keyword evidence="1" id="KW-0812">Transmembrane</keyword>
<proteinExistence type="predicted"/>
<keyword evidence="1" id="KW-1133">Transmembrane helix</keyword>